<dbReference type="RefSeq" id="WP_092913333.1">
    <property type="nucleotide sequence ID" value="NZ_FOXB01000032.1"/>
</dbReference>
<gene>
    <name evidence="3" type="ORF">SAMN05216234_13221</name>
</gene>
<dbReference type="PANTHER" id="PTHR33121:SF70">
    <property type="entry name" value="SIGNALING PROTEIN YKOW"/>
    <property type="match status" value="1"/>
</dbReference>
<feature type="domain" description="EAL" evidence="1">
    <location>
        <begin position="418"/>
        <end position="663"/>
    </location>
</feature>
<evidence type="ECO:0000313" key="4">
    <source>
        <dbReference type="Proteomes" id="UP000199227"/>
    </source>
</evidence>
<accession>A0A1I5SB28</accession>
<dbReference type="SUPFAM" id="SSF141868">
    <property type="entry name" value="EAL domain-like"/>
    <property type="match status" value="1"/>
</dbReference>
<dbReference type="InterPro" id="IPR043128">
    <property type="entry name" value="Rev_trsase/Diguanyl_cyclase"/>
</dbReference>
<dbReference type="Gene3D" id="3.30.70.270">
    <property type="match status" value="1"/>
</dbReference>
<dbReference type="InterPro" id="IPR050706">
    <property type="entry name" value="Cyclic-di-GMP_PDE-like"/>
</dbReference>
<dbReference type="InterPro" id="IPR035919">
    <property type="entry name" value="EAL_sf"/>
</dbReference>
<dbReference type="EMBL" id="FOXB01000032">
    <property type="protein sequence ID" value="SFP67920.1"/>
    <property type="molecule type" value="Genomic_DNA"/>
</dbReference>
<reference evidence="3 4" key="1">
    <citation type="submission" date="2016-10" db="EMBL/GenBank/DDBJ databases">
        <authorList>
            <person name="de Groot N.N."/>
        </authorList>
    </citation>
    <scope>NUCLEOTIDE SEQUENCE [LARGE SCALE GENOMIC DNA]</scope>
    <source>
        <strain evidence="3 4">EP1-55-1</strain>
    </source>
</reference>
<evidence type="ECO:0000259" key="2">
    <source>
        <dbReference type="PROSITE" id="PS50887"/>
    </source>
</evidence>
<dbReference type="CDD" id="cd01948">
    <property type="entry name" value="EAL"/>
    <property type="match status" value="1"/>
</dbReference>
<dbReference type="SMART" id="SM00052">
    <property type="entry name" value="EAL"/>
    <property type="match status" value="1"/>
</dbReference>
<organism evidence="3 4">
    <name type="scientific">Hydrogenimonas thermophila</name>
    <dbReference type="NCBI Taxonomy" id="223786"/>
    <lineage>
        <taxon>Bacteria</taxon>
        <taxon>Pseudomonadati</taxon>
        <taxon>Campylobacterota</taxon>
        <taxon>Epsilonproteobacteria</taxon>
        <taxon>Campylobacterales</taxon>
        <taxon>Hydrogenimonadaceae</taxon>
        <taxon>Hydrogenimonas</taxon>
    </lineage>
</organism>
<dbReference type="PROSITE" id="PS50883">
    <property type="entry name" value="EAL"/>
    <property type="match status" value="1"/>
</dbReference>
<dbReference type="STRING" id="223786.SAMN05216234_13221"/>
<dbReference type="InterPro" id="IPR000160">
    <property type="entry name" value="GGDEF_dom"/>
</dbReference>
<evidence type="ECO:0000313" key="3">
    <source>
        <dbReference type="EMBL" id="SFP67920.1"/>
    </source>
</evidence>
<dbReference type="PANTHER" id="PTHR33121">
    <property type="entry name" value="CYCLIC DI-GMP PHOSPHODIESTERASE PDEF"/>
    <property type="match status" value="1"/>
</dbReference>
<sequence length="663" mass="78362">MESKILQLTSELYDELSQREEKDYDLTEFDLTENDIEPYFKEQKSLLLEFIEYKLNNKQKFSIEKCKKFYQELDIPYIVIDYYIKLLKKTLLKEILKLDITKDELLTIEYIFDDMLNLVANIYLKKEINKNRYLTSSKFDKFPLYNVHIDWVKKIFDAILKEDFKFFPNESASNCTFTKMMQYPESLMVCMDATLCGQLELLHKILHNNAEALYRLTIAKEYTQALFVFKEFNENLQKFFSLLKDLYHLTYIDLEKSFFKLVEMLEYSDKNIIVSMIDVQNLKQLNIKYGENKVDNILTTIESFLKERVKEDQEESLVVRAISSNFYLLSLNKEPKKFELEIRSISQDLTNNLNRDFPNCNTSLNIASLEFDKNIKYQKYELIRILLHLKEKSKQNNGFYFAYEQAEKEELQKWLKQHYYNIQYIEEKLNNKMVDIMLQPIYRNNGKEIYAYEALARFKDKNRLIPAGVFIDTVYQIGRISDLDKLVLNAILEKKDWILSTKRKLFINTSPQSLTDSSYLKALNNFIQIYGKNNLLIEITEQQAIESFDALEEIHKAHNIKFAIDDFGSGYSSLKTVVNMINKGLVDVLKIDGSLIANLDKEEESQKIVQIVTQMCKIFKIKALAEFVENKETVELLSHFGTDLLQGYYLSKPLYIEEIIVIN</sequence>
<dbReference type="PROSITE" id="PS50887">
    <property type="entry name" value="GGDEF"/>
    <property type="match status" value="1"/>
</dbReference>
<proteinExistence type="predicted"/>
<feature type="domain" description="GGDEF" evidence="2">
    <location>
        <begin position="270"/>
        <end position="406"/>
    </location>
</feature>
<dbReference type="Proteomes" id="UP000199227">
    <property type="component" value="Unassembled WGS sequence"/>
</dbReference>
<dbReference type="Gene3D" id="1.20.120.30">
    <property type="entry name" value="Aspartate receptor, ligand-binding domain"/>
    <property type="match status" value="1"/>
</dbReference>
<dbReference type="Gene3D" id="3.20.20.450">
    <property type="entry name" value="EAL domain"/>
    <property type="match status" value="1"/>
</dbReference>
<dbReference type="AlphaFoldDB" id="A0A1I5SB28"/>
<keyword evidence="4" id="KW-1185">Reference proteome</keyword>
<name>A0A1I5SB28_9BACT</name>
<dbReference type="Pfam" id="PF00990">
    <property type="entry name" value="GGDEF"/>
    <property type="match status" value="1"/>
</dbReference>
<evidence type="ECO:0000259" key="1">
    <source>
        <dbReference type="PROSITE" id="PS50883"/>
    </source>
</evidence>
<dbReference type="InterPro" id="IPR001633">
    <property type="entry name" value="EAL_dom"/>
</dbReference>
<dbReference type="GO" id="GO:0071111">
    <property type="term" value="F:cyclic-guanylate-specific phosphodiesterase activity"/>
    <property type="evidence" value="ECO:0007669"/>
    <property type="project" value="InterPro"/>
</dbReference>
<dbReference type="OrthoDB" id="5360156at2"/>
<protein>
    <submittedName>
        <fullName evidence="3">EAL domain, c-di-GMP-specific phosphodiesterase class I (Or its enzymatically inactive variant)</fullName>
    </submittedName>
</protein>
<dbReference type="Pfam" id="PF00563">
    <property type="entry name" value="EAL"/>
    <property type="match status" value="1"/>
</dbReference>